<dbReference type="AlphaFoldDB" id="A0A1I0PGA3"/>
<keyword evidence="2" id="KW-1185">Reference proteome</keyword>
<reference evidence="1 2" key="1">
    <citation type="submission" date="2016-10" db="EMBL/GenBank/DDBJ databases">
        <authorList>
            <person name="de Groot N.N."/>
        </authorList>
    </citation>
    <scope>NUCLEOTIDE SEQUENCE [LARGE SCALE GENOMIC DNA]</scope>
    <source>
        <strain evidence="1 2">TC2-24</strain>
    </source>
</reference>
<accession>A0A1I0PGA3</accession>
<organism evidence="1 2">
    <name type="scientific">Prevotella aff. ruminicola Tc2-24</name>
    <dbReference type="NCBI Taxonomy" id="81582"/>
    <lineage>
        <taxon>Bacteria</taxon>
        <taxon>Pseudomonadati</taxon>
        <taxon>Bacteroidota</taxon>
        <taxon>Bacteroidia</taxon>
        <taxon>Bacteroidales</taxon>
        <taxon>Prevotellaceae</taxon>
        <taxon>Prevotella</taxon>
    </lineage>
</organism>
<gene>
    <name evidence="1" type="ORF">SAMN04487850_1735</name>
</gene>
<dbReference type="EMBL" id="FOIQ01000004">
    <property type="protein sequence ID" value="SEW13294.1"/>
    <property type="molecule type" value="Genomic_DNA"/>
</dbReference>
<sequence length="80" mass="9319">MEKTTKEALPDCGARGVRAEGVPGIERLVKNLIRIVCRMRREPQIRIEKQVNLYLFDWSKTEITDLIMDNQGVIQHQQQL</sequence>
<protein>
    <submittedName>
        <fullName evidence="1">Uncharacterized protein</fullName>
    </submittedName>
</protein>
<dbReference type="RefSeq" id="WP_091915924.1">
    <property type="nucleotide sequence ID" value="NZ_FOIQ01000004.1"/>
</dbReference>
<name>A0A1I0PGA3_9BACT</name>
<dbReference type="Proteomes" id="UP000199373">
    <property type="component" value="Unassembled WGS sequence"/>
</dbReference>
<evidence type="ECO:0000313" key="2">
    <source>
        <dbReference type="Proteomes" id="UP000199373"/>
    </source>
</evidence>
<proteinExistence type="predicted"/>
<evidence type="ECO:0000313" key="1">
    <source>
        <dbReference type="EMBL" id="SEW13294.1"/>
    </source>
</evidence>